<reference evidence="3" key="1">
    <citation type="submission" date="2012-09" db="EMBL/GenBank/DDBJ databases">
        <authorList>
            <person name="Martin A.A."/>
        </authorList>
    </citation>
    <scope>NUCLEOTIDE SEQUENCE</scope>
</reference>
<evidence type="ECO:0000313" key="3">
    <source>
        <dbReference type="Proteomes" id="UP000035642"/>
    </source>
</evidence>
<dbReference type="Proteomes" id="UP000035642">
    <property type="component" value="Unassembled WGS sequence"/>
</dbReference>
<feature type="region of interest" description="Disordered" evidence="2">
    <location>
        <begin position="25"/>
        <end position="50"/>
    </location>
</feature>
<evidence type="ECO:0000313" key="4">
    <source>
        <dbReference type="WBParaSite" id="ACAC_0001099501-mRNA-1"/>
    </source>
</evidence>
<reference evidence="4" key="2">
    <citation type="submission" date="2017-02" db="UniProtKB">
        <authorList>
            <consortium name="WormBaseParasite"/>
        </authorList>
    </citation>
    <scope>IDENTIFICATION</scope>
</reference>
<proteinExistence type="predicted"/>
<feature type="compositionally biased region" description="Polar residues" evidence="2">
    <location>
        <begin position="26"/>
        <end position="48"/>
    </location>
</feature>
<feature type="coiled-coil region" evidence="1">
    <location>
        <begin position="133"/>
        <end position="167"/>
    </location>
</feature>
<protein>
    <submittedName>
        <fullName evidence="4">GKAP1</fullName>
    </submittedName>
</protein>
<keyword evidence="3" id="KW-1185">Reference proteome</keyword>
<sequence length="237" mass="26878">MESRSKFACLYIGDDSDEEFTVVRGNKSSSKMNNSCGSKSMVTKQPKSGGQLIVHAVQKRPRAKKANREKVVDGATGLIVQGADDHYLAEQKYREGDQNTPPVGKILRATDDESQKQNSPSFKFEENTDPEVIQLYKKKLAEALDQAATAKQETQSVQAELERYRTRYRKLVELFRDAELTEKAKLIIDLDKTRTSEAELSSQLVVTQKELEQCKSKLRALGALECWHEINMWTELF</sequence>
<dbReference type="AlphaFoldDB" id="A0A0K0DI96"/>
<dbReference type="WBParaSite" id="ACAC_0001099501-mRNA-1">
    <property type="protein sequence ID" value="ACAC_0001099501-mRNA-1"/>
    <property type="gene ID" value="ACAC_0001099501"/>
</dbReference>
<organism evidence="3 4">
    <name type="scientific">Angiostrongylus cantonensis</name>
    <name type="common">Rat lungworm</name>
    <dbReference type="NCBI Taxonomy" id="6313"/>
    <lineage>
        <taxon>Eukaryota</taxon>
        <taxon>Metazoa</taxon>
        <taxon>Ecdysozoa</taxon>
        <taxon>Nematoda</taxon>
        <taxon>Chromadorea</taxon>
        <taxon>Rhabditida</taxon>
        <taxon>Rhabditina</taxon>
        <taxon>Rhabditomorpha</taxon>
        <taxon>Strongyloidea</taxon>
        <taxon>Metastrongylidae</taxon>
        <taxon>Angiostrongylus</taxon>
    </lineage>
</organism>
<evidence type="ECO:0000256" key="2">
    <source>
        <dbReference type="SAM" id="MobiDB-lite"/>
    </source>
</evidence>
<dbReference type="STRING" id="6313.A0A0K0DI96"/>
<accession>A0A0K0DI96</accession>
<keyword evidence="1" id="KW-0175">Coiled coil</keyword>
<evidence type="ECO:0000256" key="1">
    <source>
        <dbReference type="SAM" id="Coils"/>
    </source>
</evidence>
<name>A0A0K0DI96_ANGCA</name>